<accession>A0ABR8EYA9</accession>
<dbReference type="Gene3D" id="1.10.740.10">
    <property type="entry name" value="Transferase Inhibitor Protein From Tn5, Chain"/>
    <property type="match status" value="1"/>
</dbReference>
<evidence type="ECO:0000313" key="3">
    <source>
        <dbReference type="Proteomes" id="UP000604661"/>
    </source>
</evidence>
<proteinExistence type="predicted"/>
<evidence type="ECO:0000313" key="2">
    <source>
        <dbReference type="EMBL" id="MBD2562925.1"/>
    </source>
</evidence>
<comment type="caution">
    <text evidence="2">The sequence shown here is derived from an EMBL/GenBank/DDBJ whole genome shotgun (WGS) entry which is preliminary data.</text>
</comment>
<dbReference type="SUPFAM" id="SSF53098">
    <property type="entry name" value="Ribonuclease H-like"/>
    <property type="match status" value="1"/>
</dbReference>
<gene>
    <name evidence="2" type="ORF">H6G95_20340</name>
</gene>
<keyword evidence="3" id="KW-1185">Reference proteome</keyword>
<evidence type="ECO:0000259" key="1">
    <source>
        <dbReference type="Pfam" id="PF02281"/>
    </source>
</evidence>
<sequence length="50" mass="5654">MFTIAYLGDFLGRRGDGELGVKTIWLGLRQLHDIAVTWKLLYSDSPKTSL</sequence>
<dbReference type="InterPro" id="IPR012337">
    <property type="entry name" value="RNaseH-like_sf"/>
</dbReference>
<dbReference type="Pfam" id="PF02281">
    <property type="entry name" value="Dimer_Tnp_Tn5"/>
    <property type="match status" value="1"/>
</dbReference>
<protein>
    <recommendedName>
        <fullName evidence="1">Transposase Tn5 dimerisation domain-containing protein</fullName>
    </recommendedName>
</protein>
<dbReference type="InterPro" id="IPR014737">
    <property type="entry name" value="Transposase_Tn5-like_C"/>
</dbReference>
<reference evidence="2 3" key="1">
    <citation type="journal article" date="2020" name="ISME J.">
        <title>Comparative genomics reveals insights into cyanobacterial evolution and habitat adaptation.</title>
        <authorList>
            <person name="Chen M.Y."/>
            <person name="Teng W.K."/>
            <person name="Zhao L."/>
            <person name="Hu C.X."/>
            <person name="Zhou Y.K."/>
            <person name="Han B.P."/>
            <person name="Song L.R."/>
            <person name="Shu W.S."/>
        </authorList>
    </citation>
    <scope>NUCLEOTIDE SEQUENCE [LARGE SCALE GENOMIC DNA]</scope>
    <source>
        <strain evidence="2 3">FACHB-391</strain>
    </source>
</reference>
<organism evidence="2 3">
    <name type="scientific">Nostoc linckia FACHB-391</name>
    <dbReference type="NCBI Taxonomy" id="2692906"/>
    <lineage>
        <taxon>Bacteria</taxon>
        <taxon>Bacillati</taxon>
        <taxon>Cyanobacteriota</taxon>
        <taxon>Cyanophyceae</taxon>
        <taxon>Nostocales</taxon>
        <taxon>Nostocaceae</taxon>
        <taxon>Nostoc</taxon>
    </lineage>
</organism>
<name>A0ABR8EYA9_NOSLI</name>
<dbReference type="InterPro" id="IPR003201">
    <property type="entry name" value="Transposase_Tn5"/>
</dbReference>
<feature type="domain" description="Transposase Tn5 dimerisation" evidence="1">
    <location>
        <begin position="4"/>
        <end position="31"/>
    </location>
</feature>
<dbReference type="Proteomes" id="UP000604661">
    <property type="component" value="Unassembled WGS sequence"/>
</dbReference>
<dbReference type="EMBL" id="JACJTE010000023">
    <property type="protein sequence ID" value="MBD2562925.1"/>
    <property type="molecule type" value="Genomic_DNA"/>
</dbReference>